<protein>
    <submittedName>
        <fullName evidence="1">Uncharacterized protein</fullName>
    </submittedName>
</protein>
<dbReference type="SUPFAM" id="SSF50630">
    <property type="entry name" value="Acid proteases"/>
    <property type="match status" value="1"/>
</dbReference>
<comment type="caution">
    <text evidence="1">The sequence shown here is derived from an EMBL/GenBank/DDBJ whole genome shotgun (WGS) entry which is preliminary data.</text>
</comment>
<reference evidence="1" key="1">
    <citation type="submission" date="2019-12" db="EMBL/GenBank/DDBJ databases">
        <title>Genome sequencing and annotation of Brassica cretica.</title>
        <authorList>
            <person name="Studholme D.J."/>
            <person name="Sarris P."/>
        </authorList>
    </citation>
    <scope>NUCLEOTIDE SEQUENCE</scope>
    <source>
        <strain evidence="1">PFS-109/04</strain>
        <tissue evidence="1">Leaf</tissue>
    </source>
</reference>
<accession>A0A8S9P6L3</accession>
<sequence>MFKFSFSLCRDGYEIPSSSSKSENTDEEMLPSIGFEMQGGAPYNVFSSILVFDTSDKCSSPTDVCPYQVSVPTTTTSTGTLLPDVFHPITEDEEPFYDVTIPKFKVGSVTVEIEFTMIFDYGTAVGCLIGSYYTDVTTDFHLQVARVKSIFDTDEEKLPSISFEMQGGAPYNVFSSILVFDTSDRDRLFPEPSIHEWLSRTWCEDYSVPSILAKAKIPANSFQYVSDMSLAKSDKSVSETKATDQHEPPFESLKPSMANGVHVTGLLRATALK</sequence>
<proteinExistence type="predicted"/>
<evidence type="ECO:0000313" key="2">
    <source>
        <dbReference type="Proteomes" id="UP000712600"/>
    </source>
</evidence>
<dbReference type="Gene3D" id="2.40.70.10">
    <property type="entry name" value="Acid Proteases"/>
    <property type="match status" value="1"/>
</dbReference>
<evidence type="ECO:0000313" key="1">
    <source>
        <dbReference type="EMBL" id="KAF3511716.1"/>
    </source>
</evidence>
<gene>
    <name evidence="1" type="ORF">F2Q69_00004301</name>
</gene>
<name>A0A8S9P6L3_BRACR</name>
<dbReference type="Proteomes" id="UP000712600">
    <property type="component" value="Unassembled WGS sequence"/>
</dbReference>
<dbReference type="EMBL" id="QGKX02001521">
    <property type="protein sequence ID" value="KAF3511716.1"/>
    <property type="molecule type" value="Genomic_DNA"/>
</dbReference>
<dbReference type="InterPro" id="IPR021109">
    <property type="entry name" value="Peptidase_aspartic_dom_sf"/>
</dbReference>
<organism evidence="1 2">
    <name type="scientific">Brassica cretica</name>
    <name type="common">Mustard</name>
    <dbReference type="NCBI Taxonomy" id="69181"/>
    <lineage>
        <taxon>Eukaryota</taxon>
        <taxon>Viridiplantae</taxon>
        <taxon>Streptophyta</taxon>
        <taxon>Embryophyta</taxon>
        <taxon>Tracheophyta</taxon>
        <taxon>Spermatophyta</taxon>
        <taxon>Magnoliopsida</taxon>
        <taxon>eudicotyledons</taxon>
        <taxon>Gunneridae</taxon>
        <taxon>Pentapetalae</taxon>
        <taxon>rosids</taxon>
        <taxon>malvids</taxon>
        <taxon>Brassicales</taxon>
        <taxon>Brassicaceae</taxon>
        <taxon>Brassiceae</taxon>
        <taxon>Brassica</taxon>
    </lineage>
</organism>
<dbReference type="AlphaFoldDB" id="A0A8S9P6L3"/>